<dbReference type="RefSeq" id="WP_137434588.1">
    <property type="nucleotide sequence ID" value="NZ_JANRHC010000005.1"/>
</dbReference>
<feature type="chain" id="PRO_5020612356" evidence="1">
    <location>
        <begin position="26"/>
        <end position="105"/>
    </location>
</feature>
<evidence type="ECO:0000256" key="1">
    <source>
        <dbReference type="SAM" id="SignalP"/>
    </source>
</evidence>
<keyword evidence="1" id="KW-0732">Signal</keyword>
<dbReference type="EMBL" id="SZYH01000001">
    <property type="protein sequence ID" value="TKV67169.1"/>
    <property type="molecule type" value="Genomic_DNA"/>
</dbReference>
<protein>
    <submittedName>
        <fullName evidence="2">Uncharacterized protein</fullName>
    </submittedName>
</protein>
<sequence length="105" mass="11514">MSKSPLMAVTGLIALLATLPSQAVATESETVALSVEGITRHTGDDDPGVLYILPWQPPTLPRRTRAELEAGNEELLEPKDPLTLERHRKFRETLNPSLDSTLSLQ</sequence>
<reference evidence="2 3" key="1">
    <citation type="submission" date="2019-05" db="EMBL/GenBank/DDBJ databases">
        <title>Marinobacter panjinensis sp. nov., a moderately halophilic bacterium isolated from sea tidal flat environment.</title>
        <authorList>
            <person name="Yang W."/>
            <person name="An M."/>
            <person name="He W."/>
            <person name="Luo X."/>
            <person name="Zhu L."/>
            <person name="Chen G."/>
            <person name="Zhang Y."/>
            <person name="Wang Y."/>
        </authorList>
    </citation>
    <scope>NUCLEOTIDE SEQUENCE [LARGE SCALE GENOMIC DNA]</scope>
    <source>
        <strain evidence="2 3">PJ-16</strain>
    </source>
</reference>
<proteinExistence type="predicted"/>
<keyword evidence="3" id="KW-1185">Reference proteome</keyword>
<accession>A0A4U6R1A9</accession>
<feature type="signal peptide" evidence="1">
    <location>
        <begin position="1"/>
        <end position="25"/>
    </location>
</feature>
<comment type="caution">
    <text evidence="2">The sequence shown here is derived from an EMBL/GenBank/DDBJ whole genome shotgun (WGS) entry which is preliminary data.</text>
</comment>
<gene>
    <name evidence="2" type="ORF">FDP08_03220</name>
</gene>
<dbReference type="OrthoDB" id="6367739at2"/>
<name>A0A4U6R1A9_9GAMM</name>
<dbReference type="AlphaFoldDB" id="A0A4U6R1A9"/>
<dbReference type="Proteomes" id="UP000308488">
    <property type="component" value="Unassembled WGS sequence"/>
</dbReference>
<evidence type="ECO:0000313" key="2">
    <source>
        <dbReference type="EMBL" id="TKV67169.1"/>
    </source>
</evidence>
<organism evidence="2 3">
    <name type="scientific">Marinobacter panjinensis</name>
    <dbReference type="NCBI Taxonomy" id="2576384"/>
    <lineage>
        <taxon>Bacteria</taxon>
        <taxon>Pseudomonadati</taxon>
        <taxon>Pseudomonadota</taxon>
        <taxon>Gammaproteobacteria</taxon>
        <taxon>Pseudomonadales</taxon>
        <taxon>Marinobacteraceae</taxon>
        <taxon>Marinobacter</taxon>
    </lineage>
</organism>
<evidence type="ECO:0000313" key="3">
    <source>
        <dbReference type="Proteomes" id="UP000308488"/>
    </source>
</evidence>